<gene>
    <name evidence="6" type="primary">modA</name>
    <name evidence="6" type="ORF">E6C76_11685</name>
</gene>
<dbReference type="RefSeq" id="WP_136348423.1">
    <property type="nucleotide sequence ID" value="NZ_SSOC01000004.1"/>
</dbReference>
<dbReference type="OrthoDB" id="9785015at2"/>
<dbReference type="Pfam" id="PF13531">
    <property type="entry name" value="SBP_bac_11"/>
    <property type="match status" value="1"/>
</dbReference>
<reference evidence="6 7" key="1">
    <citation type="submission" date="2019-04" db="EMBL/GenBank/DDBJ databases">
        <title>Azoarcus nasutitermitis sp. nov. isolated from termite nest.</title>
        <authorList>
            <person name="Lin S.-Y."/>
            <person name="Hameed A."/>
            <person name="Hsu Y.-H."/>
            <person name="Young C.-C."/>
        </authorList>
    </citation>
    <scope>NUCLEOTIDE SEQUENCE [LARGE SCALE GENOMIC DNA]</scope>
    <source>
        <strain evidence="6 7">CC-YHH838</strain>
    </source>
</reference>
<dbReference type="SUPFAM" id="SSF53850">
    <property type="entry name" value="Periplasmic binding protein-like II"/>
    <property type="match status" value="1"/>
</dbReference>
<comment type="similarity">
    <text evidence="1">Belongs to the bacterial solute-binding protein ModA family.</text>
</comment>
<feature type="chain" id="PRO_5020381459" evidence="5">
    <location>
        <begin position="23"/>
        <end position="253"/>
    </location>
</feature>
<feature type="binding site" evidence="4">
    <location>
        <position position="169"/>
    </location>
    <ligand>
        <name>molybdate</name>
        <dbReference type="ChEBI" id="CHEBI:36264"/>
    </ligand>
</feature>
<organism evidence="6 7">
    <name type="scientific">Pseudothauera nasutitermitis</name>
    <dbReference type="NCBI Taxonomy" id="2565930"/>
    <lineage>
        <taxon>Bacteria</taxon>
        <taxon>Pseudomonadati</taxon>
        <taxon>Pseudomonadota</taxon>
        <taxon>Betaproteobacteria</taxon>
        <taxon>Rhodocyclales</taxon>
        <taxon>Zoogloeaceae</taxon>
        <taxon>Pseudothauera</taxon>
    </lineage>
</organism>
<proteinExistence type="inferred from homology"/>
<dbReference type="GO" id="GO:0030973">
    <property type="term" value="F:molybdate ion binding"/>
    <property type="evidence" value="ECO:0007669"/>
    <property type="project" value="InterPro"/>
</dbReference>
<evidence type="ECO:0000256" key="3">
    <source>
        <dbReference type="ARBA" id="ARBA00022729"/>
    </source>
</evidence>
<dbReference type="InterPro" id="IPR050682">
    <property type="entry name" value="ModA/WtpA"/>
</dbReference>
<keyword evidence="2 4" id="KW-0479">Metal-binding</keyword>
<evidence type="ECO:0000256" key="5">
    <source>
        <dbReference type="SAM" id="SignalP"/>
    </source>
</evidence>
<dbReference type="PANTHER" id="PTHR30632:SF14">
    <property type="entry name" value="TUNGSTATE_MOLYBDATE_CHROMATE-BINDING PROTEIN MODA"/>
    <property type="match status" value="1"/>
</dbReference>
<keyword evidence="4" id="KW-0500">Molybdenum</keyword>
<dbReference type="GO" id="GO:0015689">
    <property type="term" value="P:molybdate ion transport"/>
    <property type="evidence" value="ECO:0007669"/>
    <property type="project" value="InterPro"/>
</dbReference>
<protein>
    <submittedName>
        <fullName evidence="6">Molybdate ABC transporter substrate-binding protein</fullName>
    </submittedName>
</protein>
<evidence type="ECO:0000256" key="2">
    <source>
        <dbReference type="ARBA" id="ARBA00022723"/>
    </source>
</evidence>
<dbReference type="InterPro" id="IPR005950">
    <property type="entry name" value="ModA"/>
</dbReference>
<evidence type="ECO:0000313" key="7">
    <source>
        <dbReference type="Proteomes" id="UP000308430"/>
    </source>
</evidence>
<dbReference type="InterPro" id="IPR044084">
    <property type="entry name" value="AvModA-like_subst-bd"/>
</dbReference>
<sequence>MKFLSRTLVVLTAAALPALASAAEIKVAVAANFHGTLQKLAPQYAAASGNTLTLSSGSSGQFYTQITNGAPFDVFLSADAERPAKLEQEGYAVEGTRFIYAIGVPVLWSATPGVVDSEGKVLTENKFKHIAIAEPRNAPYGAAAQEVLTKLGVWDALESGGKVAKGNSIGQTHSQVATGAAELGFVALAQVKTPEGIPGSHWIPPSDLYTPIAQAAVVLKRADDVEAAKHFLNWLRNDPVSRKAIEDAGYGLE</sequence>
<dbReference type="Gene3D" id="3.40.190.10">
    <property type="entry name" value="Periplasmic binding protein-like II"/>
    <property type="match status" value="2"/>
</dbReference>
<dbReference type="PANTHER" id="PTHR30632">
    <property type="entry name" value="MOLYBDATE-BINDING PERIPLASMIC PROTEIN"/>
    <property type="match status" value="1"/>
</dbReference>
<dbReference type="AlphaFoldDB" id="A0A4S4AXC7"/>
<feature type="signal peptide" evidence="5">
    <location>
        <begin position="1"/>
        <end position="22"/>
    </location>
</feature>
<evidence type="ECO:0000256" key="4">
    <source>
        <dbReference type="PIRSR" id="PIRSR004846-1"/>
    </source>
</evidence>
<dbReference type="Proteomes" id="UP000308430">
    <property type="component" value="Unassembled WGS sequence"/>
</dbReference>
<name>A0A4S4AXC7_9RHOO</name>
<dbReference type="GO" id="GO:0046872">
    <property type="term" value="F:metal ion binding"/>
    <property type="evidence" value="ECO:0007669"/>
    <property type="project" value="UniProtKB-KW"/>
</dbReference>
<dbReference type="PIRSF" id="PIRSF004846">
    <property type="entry name" value="ModA"/>
    <property type="match status" value="1"/>
</dbReference>
<evidence type="ECO:0000313" key="6">
    <source>
        <dbReference type="EMBL" id="THF64704.1"/>
    </source>
</evidence>
<keyword evidence="3 5" id="KW-0732">Signal</keyword>
<accession>A0A4S4AXC7</accession>
<dbReference type="NCBIfam" id="TIGR01256">
    <property type="entry name" value="modA"/>
    <property type="match status" value="1"/>
</dbReference>
<keyword evidence="7" id="KW-1185">Reference proteome</keyword>
<feature type="binding site" evidence="4">
    <location>
        <position position="59"/>
    </location>
    <ligand>
        <name>molybdate</name>
        <dbReference type="ChEBI" id="CHEBI:36264"/>
    </ligand>
</feature>
<dbReference type="CDD" id="cd13539">
    <property type="entry name" value="PBP2_AvModA"/>
    <property type="match status" value="1"/>
</dbReference>
<comment type="caution">
    <text evidence="6">The sequence shown here is derived from an EMBL/GenBank/DDBJ whole genome shotgun (WGS) entry which is preliminary data.</text>
</comment>
<evidence type="ECO:0000256" key="1">
    <source>
        <dbReference type="ARBA" id="ARBA00009175"/>
    </source>
</evidence>
<dbReference type="EMBL" id="SSOC01000004">
    <property type="protein sequence ID" value="THF64704.1"/>
    <property type="molecule type" value="Genomic_DNA"/>
</dbReference>